<keyword evidence="1" id="KW-0969">Cilium</keyword>
<organism evidence="1 2">
    <name type="scientific">Pelosinus baikalensis</name>
    <dbReference type="NCBI Taxonomy" id="2892015"/>
    <lineage>
        <taxon>Bacteria</taxon>
        <taxon>Bacillati</taxon>
        <taxon>Bacillota</taxon>
        <taxon>Negativicutes</taxon>
        <taxon>Selenomonadales</taxon>
        <taxon>Sporomusaceae</taxon>
        <taxon>Pelosinus</taxon>
    </lineage>
</organism>
<keyword evidence="1" id="KW-0282">Flagellum</keyword>
<gene>
    <name evidence="1" type="ORF">LMF89_01570</name>
</gene>
<sequence length="106" mass="12057">MKIDQVNSFGTMQTLESKVDNVGNSKTKNVEAVDSIQLEEAVGVLNNKAKEENYAVQFAIYKDTNRIIVQVVDKINHQVISTYPPKQILEMARMVDQEFKVLDKKI</sequence>
<accession>A0ABS8HP81</accession>
<keyword evidence="1" id="KW-0966">Cell projection</keyword>
<evidence type="ECO:0000313" key="1">
    <source>
        <dbReference type="EMBL" id="MCC5464048.1"/>
    </source>
</evidence>
<protein>
    <submittedName>
        <fullName evidence="1">Flagellar protein FlaG</fullName>
    </submittedName>
</protein>
<comment type="caution">
    <text evidence="1">The sequence shown here is derived from an EMBL/GenBank/DDBJ whole genome shotgun (WGS) entry which is preliminary data.</text>
</comment>
<keyword evidence="2" id="KW-1185">Reference proteome</keyword>
<dbReference type="Pfam" id="PF03646">
    <property type="entry name" value="FlaG"/>
    <property type="match status" value="1"/>
</dbReference>
<dbReference type="InterPro" id="IPR005186">
    <property type="entry name" value="FlaG"/>
</dbReference>
<dbReference type="Gene3D" id="3.30.160.170">
    <property type="entry name" value="FlaG-like"/>
    <property type="match status" value="1"/>
</dbReference>
<dbReference type="EMBL" id="JAJHJB010000002">
    <property type="protein sequence ID" value="MCC5464048.1"/>
    <property type="molecule type" value="Genomic_DNA"/>
</dbReference>
<dbReference type="SUPFAM" id="SSF160214">
    <property type="entry name" value="FlaG-like"/>
    <property type="match status" value="1"/>
</dbReference>
<reference evidence="1" key="1">
    <citation type="submission" date="2021-11" db="EMBL/GenBank/DDBJ databases">
        <title>Description of a new species Pelosinus isolated from the bottom sediments of Lake Baikal.</title>
        <authorList>
            <person name="Zakharyuk A."/>
        </authorList>
    </citation>
    <scope>NUCLEOTIDE SEQUENCE</scope>
    <source>
        <strain evidence="1">Bkl1</strain>
    </source>
</reference>
<dbReference type="RefSeq" id="WP_229533572.1">
    <property type="nucleotide sequence ID" value="NZ_JAJHJB010000002.1"/>
</dbReference>
<dbReference type="InterPro" id="IPR035924">
    <property type="entry name" value="FlaG-like_sf"/>
</dbReference>
<evidence type="ECO:0000313" key="2">
    <source>
        <dbReference type="Proteomes" id="UP001165492"/>
    </source>
</evidence>
<name>A0ABS8HP81_9FIRM</name>
<dbReference type="Proteomes" id="UP001165492">
    <property type="component" value="Unassembled WGS sequence"/>
</dbReference>
<proteinExistence type="predicted"/>